<dbReference type="Pfam" id="PF14559">
    <property type="entry name" value="TPR_19"/>
    <property type="match status" value="1"/>
</dbReference>
<keyword evidence="4" id="KW-1185">Reference proteome</keyword>
<dbReference type="STRING" id="1285928.SAMN04487894_11720"/>
<feature type="domain" description="YaiO beta-barrel" evidence="2">
    <location>
        <begin position="180"/>
        <end position="352"/>
    </location>
</feature>
<dbReference type="Gene3D" id="1.25.40.10">
    <property type="entry name" value="Tetratricopeptide repeat domain"/>
    <property type="match status" value="1"/>
</dbReference>
<dbReference type="InterPro" id="IPR030887">
    <property type="entry name" value="Beta-barrel_YaiO"/>
</dbReference>
<dbReference type="Pfam" id="PF19413">
    <property type="entry name" value="YaiO"/>
    <property type="match status" value="1"/>
</dbReference>
<keyword evidence="1" id="KW-0732">Signal</keyword>
<name>A0A1G6Z132_NIADE</name>
<organism evidence="3 4">
    <name type="scientific">Niabella drilacis (strain DSM 25811 / CCM 8410 / CCUG 62505 / LMG 26954 / E90)</name>
    <dbReference type="NCBI Taxonomy" id="1285928"/>
    <lineage>
        <taxon>Bacteria</taxon>
        <taxon>Pseudomonadati</taxon>
        <taxon>Bacteroidota</taxon>
        <taxon>Chitinophagia</taxon>
        <taxon>Chitinophagales</taxon>
        <taxon>Chitinophagaceae</taxon>
        <taxon>Niabella</taxon>
    </lineage>
</organism>
<evidence type="ECO:0000256" key="1">
    <source>
        <dbReference type="SAM" id="SignalP"/>
    </source>
</evidence>
<dbReference type="OrthoDB" id="691989at2"/>
<feature type="chain" id="PRO_5011626207" evidence="1">
    <location>
        <begin position="23"/>
        <end position="413"/>
    </location>
</feature>
<dbReference type="InterPro" id="IPR011990">
    <property type="entry name" value="TPR-like_helical_dom_sf"/>
</dbReference>
<dbReference type="SUPFAM" id="SSF48452">
    <property type="entry name" value="TPR-like"/>
    <property type="match status" value="1"/>
</dbReference>
<reference evidence="4" key="1">
    <citation type="submission" date="2016-10" db="EMBL/GenBank/DDBJ databases">
        <authorList>
            <person name="Varghese N."/>
            <person name="Submissions S."/>
        </authorList>
    </citation>
    <scope>NUCLEOTIDE SEQUENCE [LARGE SCALE GENOMIC DNA]</scope>
    <source>
        <strain evidence="4">DSM 25811 / CCM 8410 / LMG 26954 / E90</strain>
    </source>
</reference>
<sequence length="413" mass="46529">MSIRAPLLWILLFAGLQVCAQADTTTSDGLFQAARHAAFEKKDYVLAEHYAVKALGLSPKYADVRVFLGRLYTWQKRPDSARACFNYILNDEPDYEDAAVAYTDLEYWNDNNAAALERANAGLQYHPASAALLLRKAKVLAAMRHYGEAGNIVDTLLKKNSKNAEALALGNSIRDERSLNRVGISYDYVYFDKQFDDPWHLVSLDYGRRTGIGTVIGRVNYANRFRDNGVQLEVDAYPRISRTFYLYVNGGYSNNVGVFPRWRAGLSVYANLPRSFEAELGIRHLYFTSATNIYTAYIGKYYSSFLFGARAYFVPSKTSRNSVSYNLLGRYYFGGADDFIGLNLGTGVSPDERYLSPQLNAAYPLKTYKASLDFRHAFKLNIVTLGASLINQEYMPDTKGNQIQAGVGYIRRF</sequence>
<dbReference type="NCBIfam" id="TIGR04390">
    <property type="entry name" value="OMP_YaiO_dom"/>
    <property type="match status" value="1"/>
</dbReference>
<protein>
    <submittedName>
        <fullName evidence="3">Outer membrane protein, YaiO family</fullName>
    </submittedName>
</protein>
<dbReference type="RefSeq" id="WP_090392326.1">
    <property type="nucleotide sequence ID" value="NZ_FMZO01000017.1"/>
</dbReference>
<accession>A0A1G6Z132</accession>
<evidence type="ECO:0000313" key="3">
    <source>
        <dbReference type="EMBL" id="SDD96454.1"/>
    </source>
</evidence>
<feature type="signal peptide" evidence="1">
    <location>
        <begin position="1"/>
        <end position="22"/>
    </location>
</feature>
<dbReference type="Proteomes" id="UP000198757">
    <property type="component" value="Unassembled WGS sequence"/>
</dbReference>
<gene>
    <name evidence="3" type="ORF">SAMN04487894_11720</name>
</gene>
<evidence type="ECO:0000313" key="4">
    <source>
        <dbReference type="Proteomes" id="UP000198757"/>
    </source>
</evidence>
<proteinExistence type="predicted"/>
<dbReference type="AlphaFoldDB" id="A0A1G6Z132"/>
<evidence type="ECO:0000259" key="2">
    <source>
        <dbReference type="Pfam" id="PF19413"/>
    </source>
</evidence>
<dbReference type="EMBL" id="FMZO01000017">
    <property type="protein sequence ID" value="SDD96454.1"/>
    <property type="molecule type" value="Genomic_DNA"/>
</dbReference>